<dbReference type="UniPathway" id="UPA00694"/>
<evidence type="ECO:0000256" key="14">
    <source>
        <dbReference type="ARBA" id="ARBA00033444"/>
    </source>
</evidence>
<sequence length="754" mass="80889">MVGSVAPAWALTAAERAERAEAAGKPVPLDAPIIGTPGGASLPGGSRTYQVTLKQLGALYPLQLRGIEGSNGVPFSIRADEIVTRAKLKLNYAYSPALVPELSHINVIVNEEVAGTIPVPKETAGTNLSREIDIPPRLITEFSRLNLQLIGHYTMQCEDPAHSSLWANISNNSVLEFTVSPLSLENDLALLPLPFFDRRDVRPLSLPFVFSGTPTTGSLEAAGALSSWFGALAGYRGAAFSVSLGQIPQTGSAVVLLTGTERLPGLNAPAVAGPTVSIVPNPNDARGKLLLVQGRDLNELKIAANALSTGSQALSGQTATITQFADLKPRRPYDAPNWLPTDGPVKFGDLAQAQTLNVSGYSPDLIRISMRLPPDLFGWRDKGIPIDLRYRYTPRPATDKSTLNININQQFVAALPLFAAERGGGNQAQRLMAKLMPDGTAASQRDIRIPLFKLPSQSQLQFHYYYDMAKQGDCKDVILDNVKGAIEPDSTIDISGYKHFIAMPDLAAFSNSGFPFTRLADLSETAVVLPDAPVASDYGVYLNLLGHMGESTGYPATGVTVVPAQQVDSVADKDLLVLSSGAKQPLLTQWSSSLPFSLDGNTKRFELSDLVYRAVSWWDSSRADRMVQRKQLSVTSNSTDTVIAGFESPLASGRSVVLVSSNQAAGLGDAVVALRDADMVKQIQGSFAVIRGKQVNSLVADSNYYVGSLGPVLYAQWFLSQRPLLLLVASIVSAVLVAAVLYLTLRARARRRLK</sequence>
<dbReference type="NCBIfam" id="NF008323">
    <property type="entry name" value="PRK11114.1-1"/>
    <property type="match status" value="1"/>
</dbReference>
<proteinExistence type="inferred from homology"/>
<dbReference type="PANTHER" id="PTHR39083">
    <property type="entry name" value="CYCLIC DI-GMP-BINDING PROTEIN"/>
    <property type="match status" value="1"/>
</dbReference>
<comment type="subcellular location">
    <subcellularLocation>
        <location evidence="2">Cell inner membrane</location>
        <topology evidence="2">Single-pass membrane protein</topology>
    </subcellularLocation>
</comment>
<reference evidence="16 17" key="1">
    <citation type="submission" date="2019-08" db="EMBL/GenBank/DDBJ databases">
        <title>Amphibian skin-associated Pigmentiphaga: genome sequence and occurrence across geography and hosts.</title>
        <authorList>
            <person name="Bletz M.C."/>
            <person name="Bunk B."/>
            <person name="Sproeer C."/>
            <person name="Biwer P."/>
            <person name="Reiter S."/>
            <person name="Rabemananjara F.C.E."/>
            <person name="Schulz S."/>
            <person name="Overmann J."/>
            <person name="Vences M."/>
        </authorList>
    </citation>
    <scope>NUCLEOTIDE SEQUENCE [LARGE SCALE GENOMIC DNA]</scope>
    <source>
        <strain evidence="16 17">Mada1488</strain>
    </source>
</reference>
<comment type="subunit">
    <text evidence="5 15">Tightly associated with the cellulose synthase catalytic subunit.</text>
</comment>
<evidence type="ECO:0000256" key="15">
    <source>
        <dbReference type="RuleBase" id="RU365021"/>
    </source>
</evidence>
<evidence type="ECO:0000256" key="7">
    <source>
        <dbReference type="ARBA" id="ARBA00022475"/>
    </source>
</evidence>
<dbReference type="Pfam" id="PF03170">
    <property type="entry name" value="BcsB"/>
    <property type="match status" value="1"/>
</dbReference>
<dbReference type="EMBL" id="CP043046">
    <property type="protein sequence ID" value="QEI09339.1"/>
    <property type="molecule type" value="Genomic_DNA"/>
</dbReference>
<organism evidence="16 17">
    <name type="scientific">Pigmentiphaga aceris</name>
    <dbReference type="NCBI Taxonomy" id="1940612"/>
    <lineage>
        <taxon>Bacteria</taxon>
        <taxon>Pseudomonadati</taxon>
        <taxon>Pseudomonadota</taxon>
        <taxon>Betaproteobacteria</taxon>
        <taxon>Burkholderiales</taxon>
        <taxon>Alcaligenaceae</taxon>
        <taxon>Pigmentiphaga</taxon>
    </lineage>
</organism>
<keyword evidence="17" id="KW-1185">Reference proteome</keyword>
<comment type="function">
    <text evidence="1 15">Binds the cellulose synthase activator, bis-(3'-5') cyclic diguanylic acid (c-di-GMP).</text>
</comment>
<evidence type="ECO:0000313" key="17">
    <source>
        <dbReference type="Proteomes" id="UP000325161"/>
    </source>
</evidence>
<dbReference type="GO" id="GO:0030244">
    <property type="term" value="P:cellulose biosynthetic process"/>
    <property type="evidence" value="ECO:0007669"/>
    <property type="project" value="UniProtKB-KW"/>
</dbReference>
<evidence type="ECO:0000256" key="9">
    <source>
        <dbReference type="ARBA" id="ARBA00022636"/>
    </source>
</evidence>
<keyword evidence="7 15" id="KW-1003">Cell membrane</keyword>
<dbReference type="KEGG" id="pacr:FXN63_15140"/>
<keyword evidence="12 15" id="KW-1133">Transmembrane helix</keyword>
<comment type="pathway">
    <text evidence="3 15">Glycan metabolism; bacterial cellulose biosynthesis.</text>
</comment>
<gene>
    <name evidence="16" type="ORF">FXN63_15140</name>
</gene>
<keyword evidence="11 15" id="KW-0135">Cellulose biosynthesis</keyword>
<dbReference type="Proteomes" id="UP000325161">
    <property type="component" value="Chromosome"/>
</dbReference>
<evidence type="ECO:0000256" key="6">
    <source>
        <dbReference type="ARBA" id="ARBA00021844"/>
    </source>
</evidence>
<dbReference type="PANTHER" id="PTHR39083:SF1">
    <property type="entry name" value="CYCLIC DI-GMP-BINDING PROTEIN"/>
    <property type="match status" value="1"/>
</dbReference>
<evidence type="ECO:0000256" key="3">
    <source>
        <dbReference type="ARBA" id="ARBA00005186"/>
    </source>
</evidence>
<evidence type="ECO:0000256" key="12">
    <source>
        <dbReference type="ARBA" id="ARBA00022989"/>
    </source>
</evidence>
<dbReference type="InterPro" id="IPR018513">
    <property type="entry name" value="Cell_synthase_bac"/>
</dbReference>
<keyword evidence="8 15" id="KW-0997">Cell inner membrane</keyword>
<comment type="similarity">
    <text evidence="4 15">Belongs to the AcsB/BcsB family.</text>
</comment>
<evidence type="ECO:0000256" key="13">
    <source>
        <dbReference type="ARBA" id="ARBA00023136"/>
    </source>
</evidence>
<dbReference type="GO" id="GO:0006011">
    <property type="term" value="P:UDP-alpha-D-glucose metabolic process"/>
    <property type="evidence" value="ECO:0007669"/>
    <property type="project" value="InterPro"/>
</dbReference>
<protein>
    <recommendedName>
        <fullName evidence="6 15">Cyclic di-GMP-binding protein</fullName>
    </recommendedName>
    <alternativeName>
        <fullName evidence="14 15">Cellulose synthase regulatory subunit</fullName>
    </alternativeName>
</protein>
<keyword evidence="10 15" id="KW-0812">Transmembrane</keyword>
<evidence type="ECO:0000256" key="11">
    <source>
        <dbReference type="ARBA" id="ARBA00022916"/>
    </source>
</evidence>
<evidence type="ECO:0000256" key="5">
    <source>
        <dbReference type="ARBA" id="ARBA00011437"/>
    </source>
</evidence>
<dbReference type="InterPro" id="IPR003920">
    <property type="entry name" value="Cell_synth_B"/>
</dbReference>
<dbReference type="OrthoDB" id="9806702at2"/>
<keyword evidence="9 15" id="KW-0973">c-di-GMP</keyword>
<name>A0A5C0B388_9BURK</name>
<evidence type="ECO:0000256" key="10">
    <source>
        <dbReference type="ARBA" id="ARBA00022692"/>
    </source>
</evidence>
<evidence type="ECO:0000313" key="16">
    <source>
        <dbReference type="EMBL" id="QEI09339.1"/>
    </source>
</evidence>
<keyword evidence="13 15" id="KW-0472">Membrane</keyword>
<dbReference type="Gene3D" id="2.60.120.260">
    <property type="entry name" value="Galactose-binding domain-like"/>
    <property type="match status" value="2"/>
</dbReference>
<evidence type="ECO:0000256" key="4">
    <source>
        <dbReference type="ARBA" id="ARBA00010714"/>
    </source>
</evidence>
<feature type="transmembrane region" description="Helical" evidence="15">
    <location>
        <begin position="724"/>
        <end position="745"/>
    </location>
</feature>
<dbReference type="AlphaFoldDB" id="A0A5C0B388"/>
<evidence type="ECO:0000256" key="8">
    <source>
        <dbReference type="ARBA" id="ARBA00022519"/>
    </source>
</evidence>
<evidence type="ECO:0000256" key="1">
    <source>
        <dbReference type="ARBA" id="ARBA00002057"/>
    </source>
</evidence>
<dbReference type="GO" id="GO:0005886">
    <property type="term" value="C:plasma membrane"/>
    <property type="evidence" value="ECO:0007669"/>
    <property type="project" value="UniProtKB-SubCell"/>
</dbReference>
<accession>A0A5C0B388</accession>
<evidence type="ECO:0000256" key="2">
    <source>
        <dbReference type="ARBA" id="ARBA00004377"/>
    </source>
</evidence>
<dbReference type="NCBIfam" id="NF008330">
    <property type="entry name" value="PRK11114.2-4"/>
    <property type="match status" value="1"/>
</dbReference>
<dbReference type="PRINTS" id="PR01440">
    <property type="entry name" value="CELLSNTHASEB"/>
</dbReference>